<evidence type="ECO:0000256" key="5">
    <source>
        <dbReference type="ARBA" id="ARBA00022676"/>
    </source>
</evidence>
<keyword evidence="5" id="KW-0328">Glycosyltransferase</keyword>
<evidence type="ECO:0000256" key="15">
    <source>
        <dbReference type="ARBA" id="ARBA00093308"/>
    </source>
</evidence>
<evidence type="ECO:0000256" key="7">
    <source>
        <dbReference type="ARBA" id="ARBA00022729"/>
    </source>
</evidence>
<keyword evidence="11" id="KW-0449">Lipoprotein</keyword>
<dbReference type="GO" id="GO:0031505">
    <property type="term" value="P:fungal-type cell wall organization"/>
    <property type="evidence" value="ECO:0007669"/>
    <property type="project" value="TreeGrafter"/>
</dbReference>
<keyword evidence="13" id="KW-0961">Cell wall biogenesis/degradation</keyword>
<dbReference type="FunFam" id="2.60.120.200:FF:000159">
    <property type="entry name" value="Glycosidase"/>
    <property type="match status" value="1"/>
</dbReference>
<evidence type="ECO:0000259" key="20">
    <source>
        <dbReference type="PROSITE" id="PS51762"/>
    </source>
</evidence>
<evidence type="ECO:0000256" key="8">
    <source>
        <dbReference type="ARBA" id="ARBA00022801"/>
    </source>
</evidence>
<dbReference type="PROSITE" id="PS51762">
    <property type="entry name" value="GH16_2"/>
    <property type="match status" value="1"/>
</dbReference>
<feature type="active site" description="Nucleophile" evidence="17">
    <location>
        <position position="158"/>
    </location>
</feature>
<keyword evidence="9 16" id="KW-0472">Membrane</keyword>
<dbReference type="Proteomes" id="UP000246702">
    <property type="component" value="Unassembled WGS sequence"/>
</dbReference>
<comment type="similarity">
    <text evidence="14">Belongs to the glycosyl hydrolase 16 family. CRH1 subfamily.</text>
</comment>
<evidence type="ECO:0000256" key="17">
    <source>
        <dbReference type="PIRSR" id="PIRSR037299-1"/>
    </source>
</evidence>
<evidence type="ECO:0000256" key="12">
    <source>
        <dbReference type="ARBA" id="ARBA00023295"/>
    </source>
</evidence>
<dbReference type="STRING" id="1450535.A0A317XDF1"/>
<dbReference type="GO" id="GO:0005886">
    <property type="term" value="C:plasma membrane"/>
    <property type="evidence" value="ECO:0007669"/>
    <property type="project" value="UniProtKB-SubCell"/>
</dbReference>
<dbReference type="InterPro" id="IPR000757">
    <property type="entry name" value="Beta-glucanase-like"/>
</dbReference>
<keyword evidence="4" id="KW-0336">GPI-anchor</keyword>
<dbReference type="PANTHER" id="PTHR10963:SF22">
    <property type="entry name" value="GLYCOSIDASE CRH2-RELATED"/>
    <property type="match status" value="1"/>
</dbReference>
<keyword evidence="3" id="KW-1003">Cell membrane</keyword>
<gene>
    <name evidence="21" type="ORF">BO94DRAFT_529583</name>
</gene>
<evidence type="ECO:0000256" key="14">
    <source>
        <dbReference type="ARBA" id="ARBA00038074"/>
    </source>
</evidence>
<dbReference type="AlphaFoldDB" id="A0A317XDF1"/>
<feature type="region of interest" description="Disordered" evidence="18">
    <location>
        <begin position="342"/>
        <end position="391"/>
    </location>
</feature>
<comment type="caution">
    <text evidence="21">The sequence shown here is derived from an EMBL/GenBank/DDBJ whole genome shotgun (WGS) entry which is preliminary data.</text>
</comment>
<dbReference type="CDD" id="cd02183">
    <property type="entry name" value="GH16_fungal_CRH1_transglycosylase"/>
    <property type="match status" value="1"/>
</dbReference>
<feature type="signal peptide" evidence="19">
    <location>
        <begin position="1"/>
        <end position="25"/>
    </location>
</feature>
<evidence type="ECO:0000256" key="4">
    <source>
        <dbReference type="ARBA" id="ARBA00022622"/>
    </source>
</evidence>
<feature type="compositionally biased region" description="Low complexity" evidence="18">
    <location>
        <begin position="343"/>
        <end position="380"/>
    </location>
</feature>
<keyword evidence="6" id="KW-0808">Transferase</keyword>
<sequence length="407" mass="44009">MRHVFPWFVAGLAATVSATAPSCSADSKCPEEYPCCYSGQCGVGTYCLGGCNPLESFSLDSCAPEPICKNQTYSFTSLDNAVLYDHYLGNATEYDWVYSGYPKIQNDSLWLTMPNGTTGSLYSLNHYVWYGKVSATIKSSRTRGVITGFILLSDDLDEIDYEWVGYNLSSVQTDFYFQGVQNYTNERNAAVTPNNTFEDWHTYTIDWKPDVLEWIVDGTVMRTLTKNSTYNATSGVYMYPQTPSRLEMSIWPGGSEAEGTGTIEWAGGLIDWDSTDIQEYGYFYAQYKDITIECYDYPSGTIVKGDKSYVYTSDSGMSSTIEVSGNDTVLYNLQDTGLNMTAGSKTTSSELGSSSGSSSSSSSGSGSSSGSSSGSNSGTGSKKESAGSRVAGSMSVVLGVVAAFTLL</sequence>
<comment type="catalytic activity">
    <reaction evidence="1">
        <text>Random endo-hydrolysis of N-acetyl-beta-D-glucosaminide (1-&gt;4)-beta-linkages in chitin and chitodextrins.</text>
        <dbReference type="EC" id="3.2.1.14"/>
    </reaction>
</comment>
<dbReference type="Gene3D" id="2.60.120.200">
    <property type="match status" value="1"/>
</dbReference>
<dbReference type="GO" id="GO:0016757">
    <property type="term" value="F:glycosyltransferase activity"/>
    <property type="evidence" value="ECO:0007669"/>
    <property type="project" value="UniProtKB-KW"/>
</dbReference>
<evidence type="ECO:0000256" key="18">
    <source>
        <dbReference type="SAM" id="MobiDB-lite"/>
    </source>
</evidence>
<evidence type="ECO:0000256" key="3">
    <source>
        <dbReference type="ARBA" id="ARBA00022475"/>
    </source>
</evidence>
<evidence type="ECO:0000256" key="19">
    <source>
        <dbReference type="SAM" id="SignalP"/>
    </source>
</evidence>
<evidence type="ECO:0000256" key="2">
    <source>
        <dbReference type="ARBA" id="ARBA00004609"/>
    </source>
</evidence>
<accession>A0A317XDF1</accession>
<evidence type="ECO:0000313" key="21">
    <source>
        <dbReference type="EMBL" id="PWY96191.1"/>
    </source>
</evidence>
<dbReference type="GO" id="GO:0098552">
    <property type="term" value="C:side of membrane"/>
    <property type="evidence" value="ECO:0007669"/>
    <property type="project" value="UniProtKB-KW"/>
</dbReference>
<dbReference type="GO" id="GO:0009277">
    <property type="term" value="C:fungal-type cell wall"/>
    <property type="evidence" value="ECO:0007669"/>
    <property type="project" value="UniProtKB-ARBA"/>
</dbReference>
<keyword evidence="7 19" id="KW-0732">Signal</keyword>
<evidence type="ECO:0000256" key="13">
    <source>
        <dbReference type="ARBA" id="ARBA00023316"/>
    </source>
</evidence>
<dbReference type="InterPro" id="IPR013320">
    <property type="entry name" value="ConA-like_dom_sf"/>
</dbReference>
<proteinExistence type="inferred from homology"/>
<keyword evidence="12" id="KW-0326">Glycosidase</keyword>
<comment type="function">
    <text evidence="15">Dual chitinase/transglycosylase that plays a role in cell wall architecture. Chitinase and transglycosylase activities are coupled. Required for the polysaccharide cross-linking at the septa and the cell wall. More specifically, transfers chitin to 1,6-beta-glucan in the cell wall.</text>
</comment>
<keyword evidence="22" id="KW-1185">Reference proteome</keyword>
<comment type="subcellular location">
    <subcellularLocation>
        <location evidence="2">Cell membrane</location>
        <topology evidence="2">Lipid-anchor</topology>
        <topology evidence="2">GPI-anchor</topology>
    </subcellularLocation>
</comment>
<reference evidence="21 22" key="1">
    <citation type="submission" date="2016-12" db="EMBL/GenBank/DDBJ databases">
        <title>The genomes of Aspergillus section Nigri reveals drivers in fungal speciation.</title>
        <authorList>
            <consortium name="DOE Joint Genome Institute"/>
            <person name="Vesth T.C."/>
            <person name="Nybo J."/>
            <person name="Theobald S."/>
            <person name="Brandl J."/>
            <person name="Frisvad J.C."/>
            <person name="Nielsen K.F."/>
            <person name="Lyhne E.K."/>
            <person name="Kogle M.E."/>
            <person name="Kuo A."/>
            <person name="Riley R."/>
            <person name="Clum A."/>
            <person name="Nolan M."/>
            <person name="Lipzen A."/>
            <person name="Salamov A."/>
            <person name="Henrissat B."/>
            <person name="Wiebenga A."/>
            <person name="De Vries R.P."/>
            <person name="Grigoriev I.V."/>
            <person name="Mortensen U.H."/>
            <person name="Andersen M.R."/>
            <person name="Baker S.E."/>
        </authorList>
    </citation>
    <scope>NUCLEOTIDE SEQUENCE [LARGE SCALE GENOMIC DNA]</scope>
    <source>
        <strain evidence="21 22">CBS 115572</strain>
    </source>
</reference>
<dbReference type="Pfam" id="PF00722">
    <property type="entry name" value="Glyco_hydro_16"/>
    <property type="match status" value="1"/>
</dbReference>
<evidence type="ECO:0000256" key="6">
    <source>
        <dbReference type="ARBA" id="ARBA00022679"/>
    </source>
</evidence>
<evidence type="ECO:0000256" key="16">
    <source>
        <dbReference type="PIRNR" id="PIRNR037299"/>
    </source>
</evidence>
<keyword evidence="8 16" id="KW-0378">Hydrolase</keyword>
<name>A0A317XDF1_9EURO</name>
<dbReference type="InterPro" id="IPR017168">
    <property type="entry name" value="CHR-like"/>
</dbReference>
<feature type="chain" id="PRO_5016423356" description="Crh-like protein" evidence="19">
    <location>
        <begin position="26"/>
        <end position="407"/>
    </location>
</feature>
<evidence type="ECO:0000256" key="1">
    <source>
        <dbReference type="ARBA" id="ARBA00000822"/>
    </source>
</evidence>
<dbReference type="GO" id="GO:0005975">
    <property type="term" value="P:carbohydrate metabolic process"/>
    <property type="evidence" value="ECO:0007669"/>
    <property type="project" value="InterPro"/>
</dbReference>
<dbReference type="GO" id="GO:0008843">
    <property type="term" value="F:endochitinase activity"/>
    <property type="evidence" value="ECO:0007669"/>
    <property type="project" value="UniProtKB-EC"/>
</dbReference>
<organism evidence="21 22">
    <name type="scientific">Aspergillus sclerotioniger CBS 115572</name>
    <dbReference type="NCBI Taxonomy" id="1450535"/>
    <lineage>
        <taxon>Eukaryota</taxon>
        <taxon>Fungi</taxon>
        <taxon>Dikarya</taxon>
        <taxon>Ascomycota</taxon>
        <taxon>Pezizomycotina</taxon>
        <taxon>Eurotiomycetes</taxon>
        <taxon>Eurotiomycetidae</taxon>
        <taxon>Eurotiales</taxon>
        <taxon>Aspergillaceae</taxon>
        <taxon>Aspergillus</taxon>
        <taxon>Aspergillus subgen. Circumdati</taxon>
    </lineage>
</organism>
<feature type="active site" description="Proton donor" evidence="17">
    <location>
        <position position="162"/>
    </location>
</feature>
<feature type="domain" description="GH16" evidence="20">
    <location>
        <begin position="58"/>
        <end position="281"/>
    </location>
</feature>
<dbReference type="SUPFAM" id="SSF49899">
    <property type="entry name" value="Concanavalin A-like lectins/glucanases"/>
    <property type="match status" value="1"/>
</dbReference>
<dbReference type="OrthoDB" id="4781at2759"/>
<dbReference type="PANTHER" id="PTHR10963">
    <property type="entry name" value="GLYCOSYL HYDROLASE-RELATED"/>
    <property type="match status" value="1"/>
</dbReference>
<dbReference type="EC" id="3.2.-.-" evidence="16"/>
<evidence type="ECO:0000256" key="10">
    <source>
        <dbReference type="ARBA" id="ARBA00023180"/>
    </source>
</evidence>
<evidence type="ECO:0000313" key="22">
    <source>
        <dbReference type="Proteomes" id="UP000246702"/>
    </source>
</evidence>
<protein>
    <recommendedName>
        <fullName evidence="16">Crh-like protein</fullName>
        <ecNumber evidence="16">3.2.-.-</ecNumber>
    </recommendedName>
</protein>
<evidence type="ECO:0000256" key="11">
    <source>
        <dbReference type="ARBA" id="ARBA00023288"/>
    </source>
</evidence>
<dbReference type="RefSeq" id="XP_025472952.1">
    <property type="nucleotide sequence ID" value="XM_025610474.1"/>
</dbReference>
<dbReference type="PIRSF" id="PIRSF037299">
    <property type="entry name" value="Glycosidase_CRH1_prd"/>
    <property type="match status" value="1"/>
</dbReference>
<keyword evidence="10" id="KW-0325">Glycoprotein</keyword>
<dbReference type="EMBL" id="MSFK01000001">
    <property type="protein sequence ID" value="PWY96191.1"/>
    <property type="molecule type" value="Genomic_DNA"/>
</dbReference>
<dbReference type="InterPro" id="IPR050546">
    <property type="entry name" value="Glycosyl_Hydrlase_16"/>
</dbReference>
<evidence type="ECO:0000256" key="9">
    <source>
        <dbReference type="ARBA" id="ARBA00023136"/>
    </source>
</evidence>
<dbReference type="GeneID" id="37112617"/>